<feature type="transmembrane region" description="Helical" evidence="7">
    <location>
        <begin position="233"/>
        <end position="253"/>
    </location>
</feature>
<feature type="domain" description="ABC transmembrane type-1" evidence="8">
    <location>
        <begin position="121"/>
        <end position="369"/>
    </location>
</feature>
<feature type="non-terminal residue" evidence="9">
    <location>
        <position position="369"/>
    </location>
</feature>
<dbReference type="EMBL" id="JANBOI010002444">
    <property type="protein sequence ID" value="KAJ1721826.1"/>
    <property type="molecule type" value="Genomic_DNA"/>
</dbReference>
<keyword evidence="1" id="KW-0813">Transport</keyword>
<comment type="caution">
    <text evidence="9">The sequence shown here is derived from an EMBL/GenBank/DDBJ whole genome shotgun (WGS) entry which is preliminary data.</text>
</comment>
<dbReference type="OrthoDB" id="6500128at2759"/>
<dbReference type="GO" id="GO:0140359">
    <property type="term" value="F:ABC-type transporter activity"/>
    <property type="evidence" value="ECO:0007669"/>
    <property type="project" value="InterPro"/>
</dbReference>
<gene>
    <name evidence="9" type="ORF">LPJ61_005992</name>
</gene>
<name>A0A9W8CRQ0_9FUNG</name>
<keyword evidence="2 7" id="KW-0812">Transmembrane</keyword>
<evidence type="ECO:0000256" key="6">
    <source>
        <dbReference type="ARBA" id="ARBA00023136"/>
    </source>
</evidence>
<evidence type="ECO:0000256" key="2">
    <source>
        <dbReference type="ARBA" id="ARBA00022692"/>
    </source>
</evidence>
<dbReference type="GO" id="GO:0016020">
    <property type="term" value="C:membrane"/>
    <property type="evidence" value="ECO:0007669"/>
    <property type="project" value="InterPro"/>
</dbReference>
<evidence type="ECO:0000256" key="1">
    <source>
        <dbReference type="ARBA" id="ARBA00022448"/>
    </source>
</evidence>
<keyword evidence="6 7" id="KW-0472">Membrane</keyword>
<evidence type="ECO:0000256" key="7">
    <source>
        <dbReference type="SAM" id="Phobius"/>
    </source>
</evidence>
<protein>
    <recommendedName>
        <fullName evidence="8">ABC transmembrane type-1 domain-containing protein</fullName>
    </recommendedName>
</protein>
<dbReference type="SUPFAM" id="SSF90123">
    <property type="entry name" value="ABC transporter transmembrane region"/>
    <property type="match status" value="1"/>
</dbReference>
<feature type="transmembrane region" description="Helical" evidence="7">
    <location>
        <begin position="259"/>
        <end position="281"/>
    </location>
</feature>
<dbReference type="InterPro" id="IPR036640">
    <property type="entry name" value="ABC1_TM_sf"/>
</dbReference>
<feature type="transmembrane region" description="Helical" evidence="7">
    <location>
        <begin position="72"/>
        <end position="93"/>
    </location>
</feature>
<reference evidence="9" key="1">
    <citation type="submission" date="2022-07" db="EMBL/GenBank/DDBJ databases">
        <title>Phylogenomic reconstructions and comparative analyses of Kickxellomycotina fungi.</title>
        <authorList>
            <person name="Reynolds N.K."/>
            <person name="Stajich J.E."/>
            <person name="Barry K."/>
            <person name="Grigoriev I.V."/>
            <person name="Crous P."/>
            <person name="Smith M.E."/>
        </authorList>
    </citation>
    <scope>NUCLEOTIDE SEQUENCE</scope>
    <source>
        <strain evidence="9">BCRC 34381</strain>
    </source>
</reference>
<dbReference type="PANTHER" id="PTHR24223">
    <property type="entry name" value="ATP-BINDING CASSETTE SUB-FAMILY C"/>
    <property type="match status" value="1"/>
</dbReference>
<organism evidence="9 10">
    <name type="scientific">Coemansia biformis</name>
    <dbReference type="NCBI Taxonomy" id="1286918"/>
    <lineage>
        <taxon>Eukaryota</taxon>
        <taxon>Fungi</taxon>
        <taxon>Fungi incertae sedis</taxon>
        <taxon>Zoopagomycota</taxon>
        <taxon>Kickxellomycotina</taxon>
        <taxon>Kickxellomycetes</taxon>
        <taxon>Kickxellales</taxon>
        <taxon>Kickxellaceae</taxon>
        <taxon>Coemansia</taxon>
    </lineage>
</organism>
<evidence type="ECO:0000313" key="9">
    <source>
        <dbReference type="EMBL" id="KAJ1721826.1"/>
    </source>
</evidence>
<dbReference type="PROSITE" id="PS50929">
    <property type="entry name" value="ABC_TM1F"/>
    <property type="match status" value="1"/>
</dbReference>
<keyword evidence="4" id="KW-0067">ATP-binding</keyword>
<evidence type="ECO:0000256" key="3">
    <source>
        <dbReference type="ARBA" id="ARBA00022741"/>
    </source>
</evidence>
<keyword evidence="3" id="KW-0547">Nucleotide-binding</keyword>
<dbReference type="GO" id="GO:0005524">
    <property type="term" value="F:ATP binding"/>
    <property type="evidence" value="ECO:0007669"/>
    <property type="project" value="UniProtKB-KW"/>
</dbReference>
<keyword evidence="10" id="KW-1185">Reference proteome</keyword>
<feature type="transmembrane region" description="Helical" evidence="7">
    <location>
        <begin position="347"/>
        <end position="368"/>
    </location>
</feature>
<evidence type="ECO:0000256" key="5">
    <source>
        <dbReference type="ARBA" id="ARBA00022989"/>
    </source>
</evidence>
<keyword evidence="5 7" id="KW-1133">Transmembrane helix</keyword>
<dbReference type="InterPro" id="IPR050173">
    <property type="entry name" value="ABC_transporter_C-like"/>
</dbReference>
<dbReference type="Gene3D" id="1.20.1560.10">
    <property type="entry name" value="ABC transporter type 1, transmembrane domain"/>
    <property type="match status" value="1"/>
</dbReference>
<evidence type="ECO:0000259" key="8">
    <source>
        <dbReference type="PROSITE" id="PS50929"/>
    </source>
</evidence>
<proteinExistence type="predicted"/>
<dbReference type="Pfam" id="PF00664">
    <property type="entry name" value="ABC_membrane"/>
    <property type="match status" value="1"/>
</dbReference>
<evidence type="ECO:0000256" key="4">
    <source>
        <dbReference type="ARBA" id="ARBA00022840"/>
    </source>
</evidence>
<dbReference type="Proteomes" id="UP001143981">
    <property type="component" value="Unassembled WGS sequence"/>
</dbReference>
<accession>A0A9W8CRQ0</accession>
<evidence type="ECO:0000313" key="10">
    <source>
        <dbReference type="Proteomes" id="UP001143981"/>
    </source>
</evidence>
<sequence length="369" mass="39099">MDVYGTGTLSLWCLGWAQDVCTRGTVLGAPAPAAAAIAAWRVLPRTVRRIEDAQHSAACLCGSDNRHWIGPLAVALLCTQALAQAGALWVLLARRHGRSLGRRLAATFWPELAVQAVLNPACVALDYAQPLLMQRLLRFVAAHVEDPSGGLRYRLALAAAMLAVSVAETVVDGQQMWHARLLGSGLCNVLAVLLGGKTLRRRGYGAGGGGDAGDGANSAMSEGRMHSVLTADLARMTHIASLVASALLLPVRLLAGAWYMYRLLGPAGVLGTALVGLAVHLTRRLVARARRIEAELGALSDRRLALIGEVVRGIAAVKLFGWGPRFVCAIGDRRAAQLRVLWARARVWSLINLCTQGALPLAMFAALAA</sequence>
<dbReference type="AlphaFoldDB" id="A0A9W8CRQ0"/>
<dbReference type="InterPro" id="IPR011527">
    <property type="entry name" value="ABC1_TM_dom"/>
</dbReference>